<dbReference type="Proteomes" id="UP000296883">
    <property type="component" value="Chromosome"/>
</dbReference>
<feature type="domain" description="WxL" evidence="3">
    <location>
        <begin position="27"/>
        <end position="244"/>
    </location>
</feature>
<protein>
    <submittedName>
        <fullName evidence="5">WxL domain-containing protein</fullName>
    </submittedName>
</protein>
<dbReference type="InterPro" id="IPR027994">
    <property type="entry name" value="WxL_dom"/>
</dbReference>
<accession>A0AAJ5JM51</accession>
<feature type="chain" id="PRO_5042588257" evidence="2">
    <location>
        <begin position="25"/>
        <end position="244"/>
    </location>
</feature>
<proteinExistence type="predicted"/>
<evidence type="ECO:0000313" key="6">
    <source>
        <dbReference type="Proteomes" id="UP000296883"/>
    </source>
</evidence>
<keyword evidence="2" id="KW-0732">Signal</keyword>
<evidence type="ECO:0000256" key="1">
    <source>
        <dbReference type="SAM" id="MobiDB-lite"/>
    </source>
</evidence>
<organism evidence="5 7">
    <name type="scientific">Vagococcus xieshaowenii</name>
    <dbReference type="NCBI Taxonomy" id="2562451"/>
    <lineage>
        <taxon>Bacteria</taxon>
        <taxon>Bacillati</taxon>
        <taxon>Bacillota</taxon>
        <taxon>Bacilli</taxon>
        <taxon>Lactobacillales</taxon>
        <taxon>Enterococcaceae</taxon>
        <taxon>Vagococcus</taxon>
    </lineage>
</organism>
<dbReference type="RefSeq" id="WP_135253892.1">
    <property type="nucleotide sequence ID" value="NZ_CP038865.1"/>
</dbReference>
<feature type="signal peptide" evidence="2">
    <location>
        <begin position="1"/>
        <end position="24"/>
    </location>
</feature>
<feature type="region of interest" description="Disordered" evidence="1">
    <location>
        <begin position="38"/>
        <end position="65"/>
    </location>
</feature>
<evidence type="ECO:0000259" key="3">
    <source>
        <dbReference type="Pfam" id="PF13731"/>
    </source>
</evidence>
<gene>
    <name evidence="5" type="ORF">E4031_03080</name>
    <name evidence="4" type="ORF">E4Z98_02150</name>
</gene>
<evidence type="ECO:0000256" key="2">
    <source>
        <dbReference type="SAM" id="SignalP"/>
    </source>
</evidence>
<reference evidence="4 6" key="2">
    <citation type="journal article" date="2020" name="Int. J. Syst. Evol. Microbiol.">
        <title>Vagococcus xieshaowenii sp. nov., isolated from snow finch (Montifringilla taczanowskii) cloacal content.</title>
        <authorList>
            <person name="Ge Y."/>
            <person name="Yang J."/>
            <person name="Lai X.H."/>
            <person name="Zhang G."/>
            <person name="Jin D."/>
            <person name="Lu S."/>
            <person name="Wang B."/>
            <person name="Huang Y."/>
            <person name="Huang Y."/>
            <person name="Ren Z."/>
            <person name="Zhang X."/>
            <person name="Xu J."/>
        </authorList>
    </citation>
    <scope>NUCLEOTIDE SEQUENCE [LARGE SCALE GENOMIC DNA]</scope>
    <source>
        <strain evidence="6">personal::cf-49</strain>
        <strain evidence="4">Personal::cf-49</strain>
    </source>
</reference>
<keyword evidence="6" id="KW-1185">Reference proteome</keyword>
<evidence type="ECO:0000313" key="5">
    <source>
        <dbReference type="EMBL" id="TFZ42524.1"/>
    </source>
</evidence>
<dbReference type="AlphaFoldDB" id="A0AAJ5JM51"/>
<evidence type="ECO:0000313" key="4">
    <source>
        <dbReference type="EMBL" id="QCA28171.1"/>
    </source>
</evidence>
<name>A0AAJ5JM51_9ENTE</name>
<dbReference type="Proteomes" id="UP000297725">
    <property type="component" value="Unassembled WGS sequence"/>
</dbReference>
<dbReference type="EMBL" id="SRHU01000010">
    <property type="protein sequence ID" value="TFZ42524.1"/>
    <property type="molecule type" value="Genomic_DNA"/>
</dbReference>
<sequence>MKKINLLTVALLASSVLGGTLVNADTDSSATSIGKVSVGTLTEELPENPDPEGGGEITDPEITNPEGSRFKVIHASNLEFGEVVVTAKEQIVKAQTSEVTTTSEGVAKRVPWVTTYDMRNSTERSDWELKASATPLEDGNGHVLRGAEITLYNLNYAGDSERAPKAETGKITLGTSAQKLATATAYSGEGTQDTGVGSWSLAMGYKTNDELETDGVELRIPSNIVINEGVEYTSTITWEMATTP</sequence>
<reference evidence="5 7" key="1">
    <citation type="submission" date="2019-03" db="EMBL/GenBank/DDBJ databases">
        <title>Vagococcus sp. was isolated fron gut of Carduelis flavirostris.</title>
        <authorList>
            <person name="Ge Y."/>
        </authorList>
    </citation>
    <scope>NUCLEOTIDE SEQUENCE [LARGE SCALE GENOMIC DNA]</scope>
    <source>
        <strain evidence="5 7">CF-210</strain>
    </source>
</reference>
<dbReference type="EMBL" id="CP038865">
    <property type="protein sequence ID" value="QCA28171.1"/>
    <property type="molecule type" value="Genomic_DNA"/>
</dbReference>
<dbReference type="Pfam" id="PF13731">
    <property type="entry name" value="WxL"/>
    <property type="match status" value="1"/>
</dbReference>
<evidence type="ECO:0000313" key="7">
    <source>
        <dbReference type="Proteomes" id="UP000297725"/>
    </source>
</evidence>